<keyword evidence="4" id="KW-1185">Reference proteome</keyword>
<evidence type="ECO:0000313" key="3">
    <source>
        <dbReference type="EMBL" id="OEU21596.1"/>
    </source>
</evidence>
<protein>
    <submittedName>
        <fullName evidence="3">Uncharacterized protein</fullName>
    </submittedName>
</protein>
<evidence type="ECO:0000256" key="2">
    <source>
        <dbReference type="SAM" id="Phobius"/>
    </source>
</evidence>
<dbReference type="Proteomes" id="UP000095751">
    <property type="component" value="Unassembled WGS sequence"/>
</dbReference>
<feature type="region of interest" description="Disordered" evidence="1">
    <location>
        <begin position="165"/>
        <end position="193"/>
    </location>
</feature>
<feature type="transmembrane region" description="Helical" evidence="2">
    <location>
        <begin position="40"/>
        <end position="58"/>
    </location>
</feature>
<feature type="region of interest" description="Disordered" evidence="1">
    <location>
        <begin position="213"/>
        <end position="234"/>
    </location>
</feature>
<keyword evidence="2" id="KW-1133">Transmembrane helix</keyword>
<dbReference type="AlphaFoldDB" id="A0A1E7FTW5"/>
<feature type="transmembrane region" description="Helical" evidence="2">
    <location>
        <begin position="64"/>
        <end position="81"/>
    </location>
</feature>
<evidence type="ECO:0000313" key="4">
    <source>
        <dbReference type="Proteomes" id="UP000095751"/>
    </source>
</evidence>
<accession>A0A1E7FTW5</accession>
<evidence type="ECO:0000256" key="1">
    <source>
        <dbReference type="SAM" id="MobiDB-lite"/>
    </source>
</evidence>
<organism evidence="3 4">
    <name type="scientific">Fragilariopsis cylindrus CCMP1102</name>
    <dbReference type="NCBI Taxonomy" id="635003"/>
    <lineage>
        <taxon>Eukaryota</taxon>
        <taxon>Sar</taxon>
        <taxon>Stramenopiles</taxon>
        <taxon>Ochrophyta</taxon>
        <taxon>Bacillariophyta</taxon>
        <taxon>Bacillariophyceae</taxon>
        <taxon>Bacillariophycidae</taxon>
        <taxon>Bacillariales</taxon>
        <taxon>Bacillariaceae</taxon>
        <taxon>Fragilariopsis</taxon>
    </lineage>
</organism>
<name>A0A1E7FTW5_9STRA</name>
<dbReference type="KEGG" id="fcy:FRACYDRAFT_267954"/>
<dbReference type="InParanoid" id="A0A1E7FTW5"/>
<feature type="transmembrane region" description="Helical" evidence="2">
    <location>
        <begin position="16"/>
        <end position="33"/>
    </location>
</feature>
<proteinExistence type="predicted"/>
<reference evidence="3 4" key="1">
    <citation type="submission" date="2016-09" db="EMBL/GenBank/DDBJ databases">
        <title>Extensive genetic diversity and differential bi-allelic expression allows diatom success in the polar Southern Ocean.</title>
        <authorList>
            <consortium name="DOE Joint Genome Institute"/>
            <person name="Mock T."/>
            <person name="Otillar R.P."/>
            <person name="Strauss J."/>
            <person name="Dupont C."/>
            <person name="Frickenhaus S."/>
            <person name="Maumus F."/>
            <person name="Mcmullan M."/>
            <person name="Sanges R."/>
            <person name="Schmutz J."/>
            <person name="Toseland A."/>
            <person name="Valas R."/>
            <person name="Veluchamy A."/>
            <person name="Ward B.J."/>
            <person name="Allen A."/>
            <person name="Barry K."/>
            <person name="Falciatore A."/>
            <person name="Ferrante M."/>
            <person name="Fortunato A.E."/>
            <person name="Gloeckner G."/>
            <person name="Gruber A."/>
            <person name="Hipkin R."/>
            <person name="Janech M."/>
            <person name="Kroth P."/>
            <person name="Leese F."/>
            <person name="Lindquist E."/>
            <person name="Lyon B.R."/>
            <person name="Martin J."/>
            <person name="Mayer C."/>
            <person name="Parker M."/>
            <person name="Quesneville H."/>
            <person name="Raymond J."/>
            <person name="Uhlig C."/>
            <person name="Valentin K.U."/>
            <person name="Worden A.Z."/>
            <person name="Armbrust E.V."/>
            <person name="Bowler C."/>
            <person name="Green B."/>
            <person name="Moulton V."/>
            <person name="Van Oosterhout C."/>
            <person name="Grigoriev I."/>
        </authorList>
    </citation>
    <scope>NUCLEOTIDE SEQUENCE [LARGE SCALE GENOMIC DNA]</scope>
    <source>
        <strain evidence="3 4">CCMP1102</strain>
    </source>
</reference>
<keyword evidence="2" id="KW-0812">Transmembrane</keyword>
<gene>
    <name evidence="3" type="ORF">FRACYDRAFT_267954</name>
</gene>
<dbReference type="EMBL" id="KV784354">
    <property type="protein sequence ID" value="OEU21596.1"/>
    <property type="molecule type" value="Genomic_DNA"/>
</dbReference>
<sequence>MVLAPFKSILMPIQEILYKVCVILRVVSSIVLWRDSYAAFWIVTSSFITSFVVIWIPWAIIIKWWFTIFVWTIFGPWMKLVDIYYVQRKQNTTEEERTAKMEADYERRYNLILGEWSATRIRKENAVKIMDMKRYMFGQFLMRVPIFKEERFPYEPAFTSSSMPLLRRRESSSSSSFRRHGKDGGNEDNDETSARHYNDINIVRHINGQHLSGDMVPFREKNNYDDEHDSMPLT</sequence>
<keyword evidence="2" id="KW-0472">Membrane</keyword>